<evidence type="ECO:0000256" key="2">
    <source>
        <dbReference type="SAM" id="SignalP"/>
    </source>
</evidence>
<feature type="region of interest" description="Disordered" evidence="1">
    <location>
        <begin position="20"/>
        <end position="86"/>
    </location>
</feature>
<protein>
    <submittedName>
        <fullName evidence="3">Uncharacterized protein</fullName>
    </submittedName>
</protein>
<dbReference type="EMBL" id="FLUO01000001">
    <property type="protein sequence ID" value="SBW09460.1"/>
    <property type="molecule type" value="Genomic_DNA"/>
</dbReference>
<organism evidence="3">
    <name type="scientific">uncultured Alphaproteobacteria bacterium</name>
    <dbReference type="NCBI Taxonomy" id="91750"/>
    <lineage>
        <taxon>Bacteria</taxon>
        <taxon>Pseudomonadati</taxon>
        <taxon>Pseudomonadota</taxon>
        <taxon>Alphaproteobacteria</taxon>
        <taxon>environmental samples</taxon>
    </lineage>
</organism>
<accession>A0A212KCN6</accession>
<keyword evidence="2" id="KW-0732">Signal</keyword>
<evidence type="ECO:0000313" key="3">
    <source>
        <dbReference type="EMBL" id="SBW09460.1"/>
    </source>
</evidence>
<reference evidence="3" key="1">
    <citation type="submission" date="2016-04" db="EMBL/GenBank/DDBJ databases">
        <authorList>
            <person name="Evans L.H."/>
            <person name="Alamgir A."/>
            <person name="Owens N."/>
            <person name="Weber N.D."/>
            <person name="Virtaneva K."/>
            <person name="Barbian K."/>
            <person name="Babar A."/>
            <person name="Rosenke K."/>
        </authorList>
    </citation>
    <scope>NUCLEOTIDE SEQUENCE</scope>
    <source>
        <strain evidence="3">86</strain>
    </source>
</reference>
<dbReference type="AlphaFoldDB" id="A0A212KCN6"/>
<evidence type="ECO:0000256" key="1">
    <source>
        <dbReference type="SAM" id="MobiDB-lite"/>
    </source>
</evidence>
<feature type="chain" id="PRO_5012826678" evidence="2">
    <location>
        <begin position="22"/>
        <end position="86"/>
    </location>
</feature>
<sequence length="86" mass="8429">MIKQLLAVTAIVGMMAGTALAQSSSGSGSGNSGSSGSQNLNHNPPTAGGVAPSGTDQTPMYRDSQGKPCTAGSAGCSRVEGTMKKK</sequence>
<gene>
    <name evidence="3" type="ORF">KL86APRO_12599</name>
</gene>
<proteinExistence type="predicted"/>
<feature type="signal peptide" evidence="2">
    <location>
        <begin position="1"/>
        <end position="21"/>
    </location>
</feature>
<name>A0A212KCN6_9PROT</name>